<keyword evidence="6" id="KW-0735">Signal-anchor</keyword>
<dbReference type="Proteomes" id="UP000606274">
    <property type="component" value="Unassembled WGS sequence"/>
</dbReference>
<evidence type="ECO:0000256" key="4">
    <source>
        <dbReference type="ARBA" id="ARBA00022679"/>
    </source>
</evidence>
<organism evidence="12 13">
    <name type="scientific">Silurus meridionalis</name>
    <name type="common">Southern catfish</name>
    <name type="synonym">Silurus soldatovi meridionalis</name>
    <dbReference type="NCBI Taxonomy" id="175797"/>
    <lineage>
        <taxon>Eukaryota</taxon>
        <taxon>Metazoa</taxon>
        <taxon>Chordata</taxon>
        <taxon>Craniata</taxon>
        <taxon>Vertebrata</taxon>
        <taxon>Euteleostomi</taxon>
        <taxon>Actinopterygii</taxon>
        <taxon>Neopterygii</taxon>
        <taxon>Teleostei</taxon>
        <taxon>Ostariophysi</taxon>
        <taxon>Siluriformes</taxon>
        <taxon>Siluridae</taxon>
        <taxon>Silurus</taxon>
    </lineage>
</organism>
<keyword evidence="13" id="KW-1185">Reference proteome</keyword>
<keyword evidence="8" id="KW-0333">Golgi apparatus</keyword>
<evidence type="ECO:0000256" key="7">
    <source>
        <dbReference type="ARBA" id="ARBA00022989"/>
    </source>
</evidence>
<evidence type="ECO:0000313" key="13">
    <source>
        <dbReference type="Proteomes" id="UP000606274"/>
    </source>
</evidence>
<keyword evidence="4" id="KW-0808">Transferase</keyword>
<evidence type="ECO:0000313" key="12">
    <source>
        <dbReference type="EMBL" id="KAF7702488.1"/>
    </source>
</evidence>
<protein>
    <submittedName>
        <fullName evidence="12">Uncharacterized protein</fullName>
    </submittedName>
</protein>
<dbReference type="InterPro" id="IPR038578">
    <property type="entry name" value="GT29-like_sf"/>
</dbReference>
<dbReference type="Pfam" id="PF00777">
    <property type="entry name" value="Glyco_transf_29"/>
    <property type="match status" value="1"/>
</dbReference>
<keyword evidence="5" id="KW-0812">Transmembrane</keyword>
<dbReference type="PANTHER" id="PTHR46032">
    <property type="entry name" value="ALPHA-2,3-SIALYLTRANSFERASE ST3GAL I ISOFORM X1"/>
    <property type="match status" value="1"/>
</dbReference>
<dbReference type="FunFam" id="3.90.1480.20:FF:000015">
    <property type="entry name" value="Lactosylceramide alpha-2,3-sialyltransferase"/>
    <property type="match status" value="1"/>
</dbReference>
<evidence type="ECO:0000256" key="11">
    <source>
        <dbReference type="ARBA" id="ARBA00023180"/>
    </source>
</evidence>
<keyword evidence="3" id="KW-0328">Glycosyltransferase</keyword>
<evidence type="ECO:0000256" key="8">
    <source>
        <dbReference type="ARBA" id="ARBA00023034"/>
    </source>
</evidence>
<evidence type="ECO:0000256" key="6">
    <source>
        <dbReference type="ARBA" id="ARBA00022968"/>
    </source>
</evidence>
<comment type="similarity">
    <text evidence="2">Belongs to the glycosyltransferase 29 family.</text>
</comment>
<evidence type="ECO:0000256" key="9">
    <source>
        <dbReference type="ARBA" id="ARBA00023136"/>
    </source>
</evidence>
<gene>
    <name evidence="12" type="ORF">HF521_001771</name>
</gene>
<dbReference type="GO" id="GO:0097503">
    <property type="term" value="P:sialylation"/>
    <property type="evidence" value="ECO:0007669"/>
    <property type="project" value="TreeGrafter"/>
</dbReference>
<evidence type="ECO:0000256" key="5">
    <source>
        <dbReference type="ARBA" id="ARBA00022692"/>
    </source>
</evidence>
<comment type="subcellular location">
    <subcellularLocation>
        <location evidence="1">Golgi apparatus membrane</location>
        <topology evidence="1">Single-pass type II membrane protein</topology>
    </subcellularLocation>
</comment>
<proteinExistence type="inferred from homology"/>
<evidence type="ECO:0000256" key="1">
    <source>
        <dbReference type="ARBA" id="ARBA00004323"/>
    </source>
</evidence>
<evidence type="ECO:0000256" key="2">
    <source>
        <dbReference type="ARBA" id="ARBA00006003"/>
    </source>
</evidence>
<dbReference type="Gene3D" id="3.90.1480.20">
    <property type="entry name" value="Glycosyl transferase family 29"/>
    <property type="match status" value="1"/>
</dbReference>
<reference evidence="12" key="1">
    <citation type="submission" date="2020-08" db="EMBL/GenBank/DDBJ databases">
        <title>Chromosome-level assembly of Southern catfish (Silurus meridionalis) provides insights into visual adaptation to the nocturnal and benthic lifestyles.</title>
        <authorList>
            <person name="Zhang Y."/>
            <person name="Wang D."/>
            <person name="Peng Z."/>
        </authorList>
    </citation>
    <scope>NUCLEOTIDE SEQUENCE</scope>
    <source>
        <strain evidence="12">SWU-2019-XX</strain>
        <tissue evidence="12">Muscle</tissue>
    </source>
</reference>
<keyword evidence="7" id="KW-1133">Transmembrane helix</keyword>
<accession>A0A8T0BCA0</accession>
<evidence type="ECO:0000256" key="10">
    <source>
        <dbReference type="ARBA" id="ARBA00023157"/>
    </source>
</evidence>
<dbReference type="GO" id="GO:0000139">
    <property type="term" value="C:Golgi membrane"/>
    <property type="evidence" value="ECO:0007669"/>
    <property type="project" value="UniProtKB-SubCell"/>
</dbReference>
<keyword evidence="9" id="KW-0472">Membrane</keyword>
<dbReference type="EMBL" id="JABFDY010000010">
    <property type="protein sequence ID" value="KAF7702488.1"/>
    <property type="molecule type" value="Genomic_DNA"/>
</dbReference>
<keyword evidence="11" id="KW-0325">Glycoprotein</keyword>
<comment type="caution">
    <text evidence="12">The sequence shown here is derived from an EMBL/GenBank/DDBJ whole genome shotgun (WGS) entry which is preliminary data.</text>
</comment>
<dbReference type="PANTHER" id="PTHR46032:SF6">
    <property type="entry name" value="CMP-N-ACETYLNEURAMINATE-BETA-GALACTOSAMIDE-ALPHA-2,3-SIALYLTRANSFERASE 1"/>
    <property type="match status" value="1"/>
</dbReference>
<dbReference type="InterPro" id="IPR001675">
    <property type="entry name" value="Glyco_trans_29"/>
</dbReference>
<dbReference type="GO" id="GO:0003836">
    <property type="term" value="F:beta-galactoside (CMP) alpha-2,3-sialyltransferase activity"/>
    <property type="evidence" value="ECO:0007669"/>
    <property type="project" value="TreeGrafter"/>
</dbReference>
<name>A0A8T0BCA0_SILME</name>
<keyword evidence="10" id="KW-1015">Disulfide bond</keyword>
<dbReference type="InterPro" id="IPR051757">
    <property type="entry name" value="Beta-gal_alpha2-3_sialyltrans"/>
</dbReference>
<sequence>MKRSVRCDRSSLSDGVSDEAKQREMNVQITFLHLEADGRLRRTSHLQGVCESSAGTLKPTAIQRSGWLLSKPNPEDRRNKQIRLGRFLRLRSAKAVRVQGLRKGTAGGLVVHGALQQQGANSFEQDQQQSQRTHAQLVDGERLQPARTVKLSDVVDPLFSLFRDEDHYNDSSPDRCRTCAVVGNSANLIRSHYGAIIDSHDFVFRMNHGPTKGYERDVGAKTTHRAMYPESSMNLANYTHLVLVPFKVLDLQWLISAFTTKNITRTYLRVKPTVKANKDKVMIINPEFMRYIYENWLKKQGKYPSTGFIMLMLAMHICDQVNVFGFGASSNGRCNRGLNCTGDGDRVRWHFNKRHYPQLQPS</sequence>
<dbReference type="AlphaFoldDB" id="A0A8T0BCA0"/>
<evidence type="ECO:0000256" key="3">
    <source>
        <dbReference type="ARBA" id="ARBA00022676"/>
    </source>
</evidence>